<evidence type="ECO:0000256" key="1">
    <source>
        <dbReference type="ARBA" id="ARBA00023015"/>
    </source>
</evidence>
<keyword evidence="6" id="KW-1185">Reference proteome</keyword>
<dbReference type="EMBL" id="MAHX01000018">
    <property type="protein sequence ID" value="OPC62009.1"/>
    <property type="molecule type" value="Genomic_DNA"/>
</dbReference>
<gene>
    <name evidence="5" type="ORF">BAZ10_09085</name>
</gene>
<dbReference type="RefSeq" id="WP_078772734.1">
    <property type="nucleotide sequence ID" value="NZ_CBCSBR010000004.1"/>
</dbReference>
<dbReference type="PANTHER" id="PTHR43280:SF28">
    <property type="entry name" value="HTH-TYPE TRANSCRIPTIONAL ACTIVATOR RHAS"/>
    <property type="match status" value="1"/>
</dbReference>
<dbReference type="Gene3D" id="1.10.10.60">
    <property type="entry name" value="Homeodomain-like"/>
    <property type="match status" value="1"/>
</dbReference>
<dbReference type="PROSITE" id="PS01124">
    <property type="entry name" value="HTH_ARAC_FAMILY_2"/>
    <property type="match status" value="1"/>
</dbReference>
<proteinExistence type="predicted"/>
<evidence type="ECO:0000313" key="6">
    <source>
        <dbReference type="Proteomes" id="UP000190813"/>
    </source>
</evidence>
<dbReference type="SUPFAM" id="SSF46689">
    <property type="entry name" value="Homeodomain-like"/>
    <property type="match status" value="1"/>
</dbReference>
<keyword evidence="3" id="KW-0804">Transcription</keyword>
<evidence type="ECO:0000256" key="2">
    <source>
        <dbReference type="ARBA" id="ARBA00023125"/>
    </source>
</evidence>
<dbReference type="Proteomes" id="UP000190813">
    <property type="component" value="Unassembled WGS sequence"/>
</dbReference>
<dbReference type="InterPro" id="IPR009057">
    <property type="entry name" value="Homeodomain-like_sf"/>
</dbReference>
<comment type="caution">
    <text evidence="5">The sequence shown here is derived from an EMBL/GenBank/DDBJ whole genome shotgun (WGS) entry which is preliminary data.</text>
</comment>
<feature type="domain" description="HTH araC/xylS-type" evidence="4">
    <location>
        <begin position="109"/>
        <end position="177"/>
    </location>
</feature>
<dbReference type="AlphaFoldDB" id="A0A1T3MC20"/>
<accession>A0A1T3MC20</accession>
<reference evidence="5 6" key="1">
    <citation type="submission" date="2016-06" db="EMBL/GenBank/DDBJ databases">
        <title>Revisiting the taxonomy of the Elizabethkingia Genus based on Whole-Genome Sequencing, Optical Mapping, and MALDI-TOF.</title>
        <authorList>
            <person name="Nicholson A.C."/>
        </authorList>
    </citation>
    <scope>NUCLEOTIDE SEQUENCE [LARGE SCALE GENOMIC DNA]</scope>
    <source>
        <strain evidence="5 6">G4070</strain>
    </source>
</reference>
<keyword evidence="2" id="KW-0238">DNA-binding</keyword>
<name>A0A1T3MC20_9FLAO</name>
<dbReference type="PANTHER" id="PTHR43280">
    <property type="entry name" value="ARAC-FAMILY TRANSCRIPTIONAL REGULATOR"/>
    <property type="match status" value="1"/>
</dbReference>
<dbReference type="Pfam" id="PF12833">
    <property type="entry name" value="HTH_18"/>
    <property type="match status" value="1"/>
</dbReference>
<keyword evidence="1" id="KW-0805">Transcription regulation</keyword>
<dbReference type="GO" id="GO:0043565">
    <property type="term" value="F:sequence-specific DNA binding"/>
    <property type="evidence" value="ECO:0007669"/>
    <property type="project" value="InterPro"/>
</dbReference>
<evidence type="ECO:0000313" key="5">
    <source>
        <dbReference type="EMBL" id="OPC62009.1"/>
    </source>
</evidence>
<protein>
    <submittedName>
        <fullName evidence="5">AraC family transcriptional regulator</fullName>
    </submittedName>
</protein>
<dbReference type="GO" id="GO:0003700">
    <property type="term" value="F:DNA-binding transcription factor activity"/>
    <property type="evidence" value="ECO:0007669"/>
    <property type="project" value="InterPro"/>
</dbReference>
<sequence length="193" mass="22097">MVLLIKGMVCFRCIYVLDHEMSNLGYEVLNIQLGRVVINSESTAKPDLMVIRSMLNKHGFDLLYDKNEKIIKEIKIIVKDGIQQQLNTGIPVKFSLLISSILHKDYDSLSSLFSSIQGLTLEKYIIHQKIEKVKELLVYTDQSLSDIAYSMGYSSPSHLSNQLKKHTGFTSSYYKQIRQDKMSILDNQSQKNT</sequence>
<dbReference type="InterPro" id="IPR018060">
    <property type="entry name" value="HTH_AraC"/>
</dbReference>
<evidence type="ECO:0000256" key="3">
    <source>
        <dbReference type="ARBA" id="ARBA00023163"/>
    </source>
</evidence>
<organism evidence="5 6">
    <name type="scientific">Elizabethkingia occulta</name>
    <dbReference type="NCBI Taxonomy" id="1867263"/>
    <lineage>
        <taxon>Bacteria</taxon>
        <taxon>Pseudomonadati</taxon>
        <taxon>Bacteroidota</taxon>
        <taxon>Flavobacteriia</taxon>
        <taxon>Flavobacteriales</taxon>
        <taxon>Weeksellaceae</taxon>
        <taxon>Elizabethkingia</taxon>
    </lineage>
</organism>
<dbReference type="SMART" id="SM00342">
    <property type="entry name" value="HTH_ARAC"/>
    <property type="match status" value="1"/>
</dbReference>
<evidence type="ECO:0000259" key="4">
    <source>
        <dbReference type="PROSITE" id="PS01124"/>
    </source>
</evidence>